<evidence type="ECO:0000313" key="1">
    <source>
        <dbReference type="EMBL" id="PDO10946.1"/>
    </source>
</evidence>
<organism evidence="1 2">
    <name type="scientific">Candidatus Reconcilbacillus cellulovorans</name>
    <dbReference type="NCBI Taxonomy" id="1906605"/>
    <lineage>
        <taxon>Bacteria</taxon>
        <taxon>Bacillati</taxon>
        <taxon>Bacillota</taxon>
        <taxon>Bacilli</taxon>
        <taxon>Bacillales</taxon>
        <taxon>Paenibacillaceae</taxon>
        <taxon>Candidatus Reconcilbacillus</taxon>
    </lineage>
</organism>
<dbReference type="Proteomes" id="UP000243688">
    <property type="component" value="Unassembled WGS sequence"/>
</dbReference>
<evidence type="ECO:0000313" key="2">
    <source>
        <dbReference type="Proteomes" id="UP000243688"/>
    </source>
</evidence>
<reference evidence="1 2" key="1">
    <citation type="submission" date="2016-12" db="EMBL/GenBank/DDBJ databases">
        <title>Candidatus Reconcilibacillus cellulovorans genome.</title>
        <authorList>
            <person name="Kolinko S."/>
            <person name="Wu Y.-W."/>
            <person name="Tachea F."/>
            <person name="Denzel E."/>
            <person name="Hiras J."/>
            <person name="Baecker N."/>
            <person name="Chan L.J."/>
            <person name="Eichorst S.A."/>
            <person name="Frey D."/>
            <person name="Adams P.D."/>
            <person name="Pray T."/>
            <person name="Tanjore D."/>
            <person name="Petzold C.J."/>
            <person name="Gladden J.M."/>
            <person name="Simmons B.A."/>
            <person name="Singer S.W."/>
        </authorList>
    </citation>
    <scope>NUCLEOTIDE SEQUENCE [LARGE SCALE GENOMIC DNA]</scope>
    <source>
        <strain evidence="1">JTherm</strain>
    </source>
</reference>
<dbReference type="EMBL" id="MOXJ01000007">
    <property type="protein sequence ID" value="PDO10946.1"/>
    <property type="molecule type" value="Genomic_DNA"/>
</dbReference>
<protein>
    <recommendedName>
        <fullName evidence="3">DUF1292 domain-containing protein</fullName>
    </recommendedName>
</protein>
<dbReference type="InterPro" id="IPR009711">
    <property type="entry name" value="UPF0473"/>
</dbReference>
<evidence type="ECO:0008006" key="3">
    <source>
        <dbReference type="Google" id="ProtNLM"/>
    </source>
</evidence>
<gene>
    <name evidence="1" type="ORF">BLM47_04565</name>
</gene>
<dbReference type="AlphaFoldDB" id="A0A2A6E2B2"/>
<dbReference type="Pfam" id="PF06949">
    <property type="entry name" value="DUF1292"/>
    <property type="match status" value="1"/>
</dbReference>
<accession>A0A2A6E2B2</accession>
<sequence>MSGLPEVREVRTLRDRYGDEVELSADDGTSEEYRIVTEFDWDGREYAVLESEALRREGEIAVFRIDKSGPEPQLEQIEDDDEWETVAEIADDLLF</sequence>
<comment type="caution">
    <text evidence="1">The sequence shown here is derived from an EMBL/GenBank/DDBJ whole genome shotgun (WGS) entry which is preliminary data.</text>
</comment>
<proteinExistence type="predicted"/>
<name>A0A2A6E2B2_9BACL</name>